<comment type="caution">
    <text evidence="2">The sequence shown here is derived from an EMBL/GenBank/DDBJ whole genome shotgun (WGS) entry which is preliminary data.</text>
</comment>
<reference evidence="2 3" key="1">
    <citation type="submission" date="2021-06" db="EMBL/GenBank/DDBJ databases">
        <authorList>
            <person name="Criscuolo A."/>
        </authorList>
    </citation>
    <scope>NUCLEOTIDE SEQUENCE [LARGE SCALE GENOMIC DNA]</scope>
    <source>
        <strain evidence="3">CIP 111802</strain>
    </source>
</reference>
<dbReference type="Pfam" id="PF00583">
    <property type="entry name" value="Acetyltransf_1"/>
    <property type="match status" value="1"/>
</dbReference>
<sequence length="185" mass="21060">MATIPIIEKILSTGEHVVIRSAAPADALNAYHIQRSVVDENEFVITQPHELRNSEESYRGLIDKISRSEKELFIVAEVNGEVAGWLVFHTPSLQRRAHYGEFGMMLFRQWRGKGIGKLLISAMLGWAESHPVIEKVGLEVFSTNEHAIRLYQGFGFLEEGRRMRQIKLGSGSYIDLILMYRMVSE</sequence>
<evidence type="ECO:0000259" key="1">
    <source>
        <dbReference type="PROSITE" id="PS51186"/>
    </source>
</evidence>
<evidence type="ECO:0000313" key="2">
    <source>
        <dbReference type="EMBL" id="CAG7637307.1"/>
    </source>
</evidence>
<accession>A0ABN7TNW6</accession>
<proteinExistence type="predicted"/>
<dbReference type="InterPro" id="IPR000182">
    <property type="entry name" value="GNAT_dom"/>
</dbReference>
<dbReference type="Proteomes" id="UP000730618">
    <property type="component" value="Unassembled WGS sequence"/>
</dbReference>
<dbReference type="EMBL" id="CAJVCE010000005">
    <property type="protein sequence ID" value="CAG7637307.1"/>
    <property type="molecule type" value="Genomic_DNA"/>
</dbReference>
<organism evidence="2 3">
    <name type="scientific">Paenibacillus allorhizosphaerae</name>
    <dbReference type="NCBI Taxonomy" id="2849866"/>
    <lineage>
        <taxon>Bacteria</taxon>
        <taxon>Bacillati</taxon>
        <taxon>Bacillota</taxon>
        <taxon>Bacilli</taxon>
        <taxon>Bacillales</taxon>
        <taxon>Paenibacillaceae</taxon>
        <taxon>Paenibacillus</taxon>
    </lineage>
</organism>
<dbReference type="PANTHER" id="PTHR43415:SF3">
    <property type="entry name" value="GNAT-FAMILY ACETYLTRANSFERASE"/>
    <property type="match status" value="1"/>
</dbReference>
<dbReference type="PROSITE" id="PS51186">
    <property type="entry name" value="GNAT"/>
    <property type="match status" value="1"/>
</dbReference>
<dbReference type="CDD" id="cd04301">
    <property type="entry name" value="NAT_SF"/>
    <property type="match status" value="1"/>
</dbReference>
<name>A0ABN7TNW6_9BACL</name>
<gene>
    <name evidence="2" type="ORF">PAECIP111802_02344</name>
</gene>
<dbReference type="RefSeq" id="WP_218098666.1">
    <property type="nucleotide sequence ID" value="NZ_CAJVCE010000005.1"/>
</dbReference>
<keyword evidence="3" id="KW-1185">Reference proteome</keyword>
<protein>
    <recommendedName>
        <fullName evidence="1">N-acetyltransferase domain-containing protein</fullName>
    </recommendedName>
</protein>
<dbReference type="PANTHER" id="PTHR43415">
    <property type="entry name" value="SPERMIDINE N(1)-ACETYLTRANSFERASE"/>
    <property type="match status" value="1"/>
</dbReference>
<evidence type="ECO:0000313" key="3">
    <source>
        <dbReference type="Proteomes" id="UP000730618"/>
    </source>
</evidence>
<feature type="domain" description="N-acetyltransferase" evidence="1">
    <location>
        <begin position="17"/>
        <end position="184"/>
    </location>
</feature>